<dbReference type="SUPFAM" id="SSF88723">
    <property type="entry name" value="PIN domain-like"/>
    <property type="match status" value="1"/>
</dbReference>
<keyword evidence="10" id="KW-1185">Reference proteome</keyword>
<sequence>MYLLDTNVITQLMRLTPNPGVSAFFKQAKTSKQPLYLSVLTIGEIEKGIAKLIKSNDSKQAEHLKHKLQVITQEYESFIIPIDTDVSTVWGTILANTDDTNAIDKLIAATAAVYGLTVVTRNIKHIQPTGVTCLNPFTYD</sequence>
<protein>
    <submittedName>
        <fullName evidence="9">Type II toxin-antitoxin system VapC family toxin</fullName>
    </submittedName>
</protein>
<evidence type="ECO:0000256" key="4">
    <source>
        <dbReference type="ARBA" id="ARBA00022723"/>
    </source>
</evidence>
<dbReference type="CDD" id="cd18746">
    <property type="entry name" value="PIN_VapC4-5_FitB-like"/>
    <property type="match status" value="1"/>
</dbReference>
<keyword evidence="5" id="KW-0378">Hydrolase</keyword>
<keyword evidence="2" id="KW-1277">Toxin-antitoxin system</keyword>
<evidence type="ECO:0000256" key="7">
    <source>
        <dbReference type="ARBA" id="ARBA00038093"/>
    </source>
</evidence>
<comment type="caution">
    <text evidence="9">The sequence shown here is derived from an EMBL/GenBank/DDBJ whole genome shotgun (WGS) entry which is preliminary data.</text>
</comment>
<comment type="cofactor">
    <cofactor evidence="1">
        <name>Mg(2+)</name>
        <dbReference type="ChEBI" id="CHEBI:18420"/>
    </cofactor>
</comment>
<dbReference type="InterPro" id="IPR050556">
    <property type="entry name" value="Type_II_TA_system_RNase"/>
</dbReference>
<dbReference type="EMBL" id="JAPMOU010000008">
    <property type="protein sequence ID" value="MDE1462088.1"/>
    <property type="molecule type" value="Genomic_DNA"/>
</dbReference>
<dbReference type="RefSeq" id="WP_274688448.1">
    <property type="nucleotide sequence ID" value="NZ_JAPMOU010000008.1"/>
</dbReference>
<dbReference type="PANTHER" id="PTHR33653">
    <property type="entry name" value="RIBONUCLEASE VAPC2"/>
    <property type="match status" value="1"/>
</dbReference>
<dbReference type="InterPro" id="IPR002716">
    <property type="entry name" value="PIN_dom"/>
</dbReference>
<keyword evidence="6" id="KW-0460">Magnesium</keyword>
<evidence type="ECO:0000259" key="8">
    <source>
        <dbReference type="Pfam" id="PF01850"/>
    </source>
</evidence>
<organism evidence="9 10">
    <name type="scientific">Spartinivicinus poritis</name>
    <dbReference type="NCBI Taxonomy" id="2994640"/>
    <lineage>
        <taxon>Bacteria</taxon>
        <taxon>Pseudomonadati</taxon>
        <taxon>Pseudomonadota</taxon>
        <taxon>Gammaproteobacteria</taxon>
        <taxon>Oceanospirillales</taxon>
        <taxon>Zooshikellaceae</taxon>
        <taxon>Spartinivicinus</taxon>
    </lineage>
</organism>
<dbReference type="Gene3D" id="3.40.50.1010">
    <property type="entry name" value="5'-nuclease"/>
    <property type="match status" value="1"/>
</dbReference>
<gene>
    <name evidence="9" type="ORF">ORQ98_08900</name>
</gene>
<evidence type="ECO:0000256" key="2">
    <source>
        <dbReference type="ARBA" id="ARBA00022649"/>
    </source>
</evidence>
<keyword evidence="3" id="KW-0540">Nuclease</keyword>
<evidence type="ECO:0000313" key="10">
    <source>
        <dbReference type="Proteomes" id="UP001528823"/>
    </source>
</evidence>
<evidence type="ECO:0000256" key="3">
    <source>
        <dbReference type="ARBA" id="ARBA00022722"/>
    </source>
</evidence>
<proteinExistence type="inferred from homology"/>
<keyword evidence="4" id="KW-0479">Metal-binding</keyword>
<evidence type="ECO:0000313" key="9">
    <source>
        <dbReference type="EMBL" id="MDE1462088.1"/>
    </source>
</evidence>
<dbReference type="Pfam" id="PF01850">
    <property type="entry name" value="PIN"/>
    <property type="match status" value="1"/>
</dbReference>
<comment type="similarity">
    <text evidence="7">Belongs to the PINc/VapC protein family.</text>
</comment>
<reference evidence="9 10" key="1">
    <citation type="submission" date="2022-11" db="EMBL/GenBank/DDBJ databases">
        <title>Spartinivicinus poritis sp. nov., isolated from scleractinian coral Porites lutea.</title>
        <authorList>
            <person name="Zhang G."/>
            <person name="Cai L."/>
            <person name="Wei Q."/>
        </authorList>
    </citation>
    <scope>NUCLEOTIDE SEQUENCE [LARGE SCALE GENOMIC DNA]</scope>
    <source>
        <strain evidence="9 10">A2-2</strain>
    </source>
</reference>
<name>A0ABT5U9E7_9GAMM</name>
<dbReference type="InterPro" id="IPR029060">
    <property type="entry name" value="PIN-like_dom_sf"/>
</dbReference>
<evidence type="ECO:0000256" key="5">
    <source>
        <dbReference type="ARBA" id="ARBA00022801"/>
    </source>
</evidence>
<feature type="domain" description="PIN" evidence="8">
    <location>
        <begin position="2"/>
        <end position="123"/>
    </location>
</feature>
<dbReference type="Proteomes" id="UP001528823">
    <property type="component" value="Unassembled WGS sequence"/>
</dbReference>
<accession>A0ABT5U9E7</accession>
<evidence type="ECO:0000256" key="6">
    <source>
        <dbReference type="ARBA" id="ARBA00022842"/>
    </source>
</evidence>
<dbReference type="PANTHER" id="PTHR33653:SF1">
    <property type="entry name" value="RIBONUCLEASE VAPC2"/>
    <property type="match status" value="1"/>
</dbReference>
<evidence type="ECO:0000256" key="1">
    <source>
        <dbReference type="ARBA" id="ARBA00001946"/>
    </source>
</evidence>